<evidence type="ECO:0000256" key="1">
    <source>
        <dbReference type="ARBA" id="ARBA00022821"/>
    </source>
</evidence>
<dbReference type="InterPro" id="IPR036047">
    <property type="entry name" value="F-box-like_dom_sf"/>
</dbReference>
<organism evidence="3">
    <name type="scientific">Triticum urartu</name>
    <name type="common">Red wild einkorn</name>
    <name type="synonym">Crithodium urartu</name>
    <dbReference type="NCBI Taxonomy" id="4572"/>
    <lineage>
        <taxon>Eukaryota</taxon>
        <taxon>Viridiplantae</taxon>
        <taxon>Streptophyta</taxon>
        <taxon>Embryophyta</taxon>
        <taxon>Tracheophyta</taxon>
        <taxon>Spermatophyta</taxon>
        <taxon>Magnoliopsida</taxon>
        <taxon>Liliopsida</taxon>
        <taxon>Poales</taxon>
        <taxon>Poaceae</taxon>
        <taxon>BOP clade</taxon>
        <taxon>Pooideae</taxon>
        <taxon>Triticodae</taxon>
        <taxon>Triticeae</taxon>
        <taxon>Triticinae</taxon>
        <taxon>Triticum</taxon>
    </lineage>
</organism>
<feature type="domain" description="F-box" evidence="2">
    <location>
        <begin position="347"/>
        <end position="380"/>
    </location>
</feature>
<evidence type="ECO:0000313" key="3">
    <source>
        <dbReference type="EMBL" id="EMS65101.1"/>
    </source>
</evidence>
<reference evidence="3" key="1">
    <citation type="journal article" date="2013" name="Nature">
        <title>Draft genome of the wheat A-genome progenitor Triticum urartu.</title>
        <authorList>
            <person name="Ling H.Q."/>
            <person name="Zhao S."/>
            <person name="Liu D."/>
            <person name="Wang J."/>
            <person name="Sun H."/>
            <person name="Zhang C."/>
            <person name="Fan H."/>
            <person name="Li D."/>
            <person name="Dong L."/>
            <person name="Tao Y."/>
            <person name="Gao C."/>
            <person name="Wu H."/>
            <person name="Li Y."/>
            <person name="Cui Y."/>
            <person name="Guo X."/>
            <person name="Zheng S."/>
            <person name="Wang B."/>
            <person name="Yu K."/>
            <person name="Liang Q."/>
            <person name="Yang W."/>
            <person name="Lou X."/>
            <person name="Chen J."/>
            <person name="Feng M."/>
            <person name="Jian J."/>
            <person name="Zhang X."/>
            <person name="Luo G."/>
            <person name="Jiang Y."/>
            <person name="Liu J."/>
            <person name="Wang Z."/>
            <person name="Sha Y."/>
            <person name="Zhang B."/>
            <person name="Wu H."/>
            <person name="Tang D."/>
            <person name="Shen Q."/>
            <person name="Xue P."/>
            <person name="Zou S."/>
            <person name="Wang X."/>
            <person name="Liu X."/>
            <person name="Wang F."/>
            <person name="Yang Y."/>
            <person name="An X."/>
            <person name="Dong Z."/>
            <person name="Zhang K."/>
            <person name="Zhang X."/>
            <person name="Luo M.C."/>
            <person name="Dvorak J."/>
            <person name="Tong Y."/>
            <person name="Wang J."/>
            <person name="Yang H."/>
            <person name="Li Z."/>
            <person name="Wang D."/>
            <person name="Zhang A."/>
            <person name="Wang J."/>
        </authorList>
    </citation>
    <scope>NUCLEOTIDE SEQUENCE</scope>
</reference>
<evidence type="ECO:0000259" key="2">
    <source>
        <dbReference type="Pfam" id="PF00646"/>
    </source>
</evidence>
<dbReference type="Pfam" id="PF00646">
    <property type="entry name" value="F-box"/>
    <property type="match status" value="1"/>
</dbReference>
<dbReference type="EMBL" id="KD048325">
    <property type="protein sequence ID" value="EMS65101.1"/>
    <property type="molecule type" value="Genomic_DNA"/>
</dbReference>
<dbReference type="InterPro" id="IPR037176">
    <property type="entry name" value="Osmotin/thaumatin-like_sf"/>
</dbReference>
<accession>M7ZZH4</accession>
<dbReference type="eggNOG" id="ENOG502QPIR">
    <property type="taxonomic scope" value="Eukaryota"/>
</dbReference>
<dbReference type="PROSITE" id="PS51367">
    <property type="entry name" value="THAUMATIN_2"/>
    <property type="match status" value="1"/>
</dbReference>
<dbReference type="PANTHER" id="PTHR31048">
    <property type="entry name" value="OS03G0233200 PROTEIN"/>
    <property type="match status" value="1"/>
</dbReference>
<dbReference type="STRING" id="4572.M7ZZH4"/>
<protein>
    <recommendedName>
        <fullName evidence="2">F-box domain-containing protein</fullName>
    </recommendedName>
</protein>
<dbReference type="InterPro" id="IPR001810">
    <property type="entry name" value="F-box_dom"/>
</dbReference>
<dbReference type="Pfam" id="PF00314">
    <property type="entry name" value="Thaumatin"/>
    <property type="match status" value="2"/>
</dbReference>
<dbReference type="Gene3D" id="1.20.1280.50">
    <property type="match status" value="1"/>
</dbReference>
<dbReference type="SMART" id="SM00205">
    <property type="entry name" value="THN"/>
    <property type="match status" value="1"/>
</dbReference>
<dbReference type="InterPro" id="IPR001938">
    <property type="entry name" value="Thaumatin"/>
</dbReference>
<sequence>MAQPSLLLGSPASIVLLLTFFQGPVVSAITFTFANRCTDTVWPGLLSGSTSPPLETTGFALSPGQSRSIYGPTGWSGRFWARSGCNFNGGKGTRVTGGCGSRGREGRGARGTPPAHPGLACRSACEAFGKPEFCCNGAYGNPDTCHPSQYSQLFKSACPKSYSYAYDDATSTFTCNHTDYTITFCPQSNPYRPSHEQLEDDVWLASLKKTSGAGGSTMASWSASGGFQAALAIAVAVVLAAAQGGRTFMPVTEPIEFSFDAPTWSLGKSMVAHIAMGRIGEVYRNDLKDTIYQICGRRDEHWEMISTKKDRSIASFIQELNQHIRRPKLIKQRQLEPKPHPASLDFISSLLDDMLLVIIDLLPTKSAVQTALLSRRWRRVPLNLTVDSCLCNGDCKRMAAVSKILSSHPGPARRLDILMFSTNCKVQPKFDEWFLSLP</sequence>
<dbReference type="SUPFAM" id="SSF49870">
    <property type="entry name" value="Osmotin, thaumatin-like protein"/>
    <property type="match status" value="1"/>
</dbReference>
<gene>
    <name evidence="3" type="ORF">TRIUR3_31457</name>
</gene>
<dbReference type="SUPFAM" id="SSF81383">
    <property type="entry name" value="F-box domain"/>
    <property type="match status" value="1"/>
</dbReference>
<dbReference type="AlphaFoldDB" id="M7ZZH4"/>
<name>M7ZZH4_TRIUA</name>
<dbReference type="Gene3D" id="2.60.110.10">
    <property type="entry name" value="Thaumatin"/>
    <property type="match status" value="2"/>
</dbReference>
<proteinExistence type="predicted"/>
<dbReference type="GO" id="GO:0006952">
    <property type="term" value="P:defense response"/>
    <property type="evidence" value="ECO:0007669"/>
    <property type="project" value="UniProtKB-KW"/>
</dbReference>
<keyword evidence="1" id="KW-0611">Plant defense</keyword>
<dbReference type="PRINTS" id="PR00347">
    <property type="entry name" value="THAUMATIN"/>
</dbReference>